<comment type="caution">
    <text evidence="1">The sequence shown here is derived from an EMBL/GenBank/DDBJ whole genome shotgun (WGS) entry which is preliminary data.</text>
</comment>
<dbReference type="EMBL" id="WUUL01000005">
    <property type="protein sequence ID" value="MXQ53981.1"/>
    <property type="molecule type" value="Genomic_DNA"/>
</dbReference>
<dbReference type="Proteomes" id="UP000430692">
    <property type="component" value="Unassembled WGS sequence"/>
</dbReference>
<dbReference type="AlphaFoldDB" id="A0A6I4VTZ8"/>
<protein>
    <submittedName>
        <fullName evidence="1">Uncharacterized protein</fullName>
    </submittedName>
</protein>
<proteinExistence type="predicted"/>
<gene>
    <name evidence="1" type="ORF">GSM42_09670</name>
</gene>
<accession>A0A6I4VTZ8</accession>
<evidence type="ECO:0000313" key="2">
    <source>
        <dbReference type="Proteomes" id="UP000430692"/>
    </source>
</evidence>
<dbReference type="RefSeq" id="WP_160801334.1">
    <property type="nucleotide sequence ID" value="NZ_WUUL01000005.1"/>
</dbReference>
<keyword evidence="2" id="KW-1185">Reference proteome</keyword>
<evidence type="ECO:0000313" key="1">
    <source>
        <dbReference type="EMBL" id="MXQ53981.1"/>
    </source>
</evidence>
<name>A0A6I4VTZ8_9BACL</name>
<organism evidence="1 2">
    <name type="scientific">Shimazuella alba</name>
    <dbReference type="NCBI Taxonomy" id="2690964"/>
    <lineage>
        <taxon>Bacteria</taxon>
        <taxon>Bacillati</taxon>
        <taxon>Bacillota</taxon>
        <taxon>Bacilli</taxon>
        <taxon>Bacillales</taxon>
        <taxon>Thermoactinomycetaceae</taxon>
        <taxon>Shimazuella</taxon>
    </lineage>
</organism>
<sequence>MNWLIQKTEEFSTEKGKLYAYIGFHGSMKITLEVSSRDQVHWTENVVHARGAFVFIDYTAPNADKEQMVHFELDEDQVFSIRRGQNFFQIETKGRKKAFCYLSNGTFIPDSKRLRKQVTVHDQLD</sequence>
<reference evidence="1 2" key="1">
    <citation type="submission" date="2019-12" db="EMBL/GenBank/DDBJ databases">
        <title>Whole-genome analyses of novel actinobacteria.</title>
        <authorList>
            <person name="Sahin N."/>
            <person name="Saygin H."/>
        </authorList>
    </citation>
    <scope>NUCLEOTIDE SEQUENCE [LARGE SCALE GENOMIC DNA]</scope>
    <source>
        <strain evidence="1 2">KC615</strain>
    </source>
</reference>